<reference evidence="2 3" key="1">
    <citation type="journal article" date="2015" name="Genome Biol. Evol.">
        <title>Characterization of Three Mycobacterium spp. with Potential Use in Bioremediation by Genome Sequencing and Comparative Genomics.</title>
        <authorList>
            <person name="Das S."/>
            <person name="Pettersson B.M."/>
            <person name="Behra P.R."/>
            <person name="Ramesh M."/>
            <person name="Dasgupta S."/>
            <person name="Bhattacharya A."/>
            <person name="Kirsebom L.A."/>
        </authorList>
    </citation>
    <scope>NUCLEOTIDE SEQUENCE [LARGE SCALE GENOMIC DNA]</scope>
    <source>
        <strain evidence="2 3">DSM 44075</strain>
    </source>
</reference>
<dbReference type="EMBL" id="JYNU01000016">
    <property type="protein sequence ID" value="KMO75592.1"/>
    <property type="molecule type" value="Genomic_DNA"/>
</dbReference>
<proteinExistence type="predicted"/>
<keyword evidence="1" id="KW-0812">Transmembrane</keyword>
<protein>
    <recommendedName>
        <fullName evidence="4">Mammalian cell entry protein</fullName>
    </recommendedName>
</protein>
<dbReference type="RefSeq" id="WP_048423668.1">
    <property type="nucleotide sequence ID" value="NZ_JYNU01000016.1"/>
</dbReference>
<keyword evidence="1" id="KW-0472">Membrane</keyword>
<dbReference type="AlphaFoldDB" id="A0A0J6W1P3"/>
<organism evidence="2 3">
    <name type="scientific">Mycolicibacterium obuense</name>
    <dbReference type="NCBI Taxonomy" id="1807"/>
    <lineage>
        <taxon>Bacteria</taxon>
        <taxon>Bacillati</taxon>
        <taxon>Actinomycetota</taxon>
        <taxon>Actinomycetes</taxon>
        <taxon>Mycobacteriales</taxon>
        <taxon>Mycobacteriaceae</taxon>
        <taxon>Mycolicibacterium</taxon>
    </lineage>
</organism>
<evidence type="ECO:0000313" key="3">
    <source>
        <dbReference type="Proteomes" id="UP000036313"/>
    </source>
</evidence>
<accession>A0A0J6W1P3</accession>
<gene>
    <name evidence="2" type="ORF">MOBUDSM44075_02961</name>
</gene>
<name>A0A0J6W1P3_9MYCO</name>
<feature type="transmembrane region" description="Helical" evidence="1">
    <location>
        <begin position="12"/>
        <end position="32"/>
    </location>
</feature>
<evidence type="ECO:0000313" key="2">
    <source>
        <dbReference type="EMBL" id="KMO75592.1"/>
    </source>
</evidence>
<dbReference type="Proteomes" id="UP000036313">
    <property type="component" value="Unassembled WGS sequence"/>
</dbReference>
<evidence type="ECO:0000256" key="1">
    <source>
        <dbReference type="SAM" id="Phobius"/>
    </source>
</evidence>
<comment type="caution">
    <text evidence="2">The sequence shown here is derived from an EMBL/GenBank/DDBJ whole genome shotgun (WGS) entry which is preliminary data.</text>
</comment>
<keyword evidence="1" id="KW-1133">Transmembrane helix</keyword>
<dbReference type="PATRIC" id="fig|1807.14.peg.2987"/>
<evidence type="ECO:0008006" key="4">
    <source>
        <dbReference type="Google" id="ProtNLM"/>
    </source>
</evidence>
<sequence length="374" mass="39585" precursor="true">MLRGSEQHQERVLLTISGCVLLCIALVVYLGVARPFSRWTDDPDAFVSVVINTPYVGQGVEKGTPVVLHGVSVGQVTAVSSTASGGVRLDTELQVQPTRGLTDAMSIDFRPINYFGVPGVNVTPNSGGRVLHDGADLSLTPTGNFTLSELLNQMGSVSASSLTPQLISVIDRATRYADGLNPAVESAVTMARAVDAVQTVPTDVLLTNLAAAVAAFPPFADSVLTVGTRLIKFDYYPGRVIDESAAASVPKLQSPYLEAARVPDLGDFSEDYYQKQFLVTLDVVQNGLFGAVGKLLSSHVDDLTPLILGITAITDTGPVLLRPQDVAQKLAELRSRFERLYAGNGQQRAVSVRILLDSLPGVAAPLGVTTEATP</sequence>